<evidence type="ECO:0000313" key="7">
    <source>
        <dbReference type="EMBL" id="KAH0907249.1"/>
    </source>
</evidence>
<feature type="region of interest" description="Disordered" evidence="6">
    <location>
        <begin position="283"/>
        <end position="315"/>
    </location>
</feature>
<dbReference type="Pfam" id="PF07899">
    <property type="entry name" value="Frigida"/>
    <property type="match status" value="1"/>
</dbReference>
<protein>
    <recommendedName>
        <fullName evidence="5">FRIGIDA-like protein</fullName>
    </recommendedName>
</protein>
<dbReference type="EMBL" id="JAGKQM010000010">
    <property type="protein sequence ID" value="KAH0907249.1"/>
    <property type="molecule type" value="Genomic_DNA"/>
</dbReference>
<evidence type="ECO:0000256" key="6">
    <source>
        <dbReference type="SAM" id="MobiDB-lite"/>
    </source>
</evidence>
<comment type="caution">
    <text evidence="7">The sequence shown here is derived from an EMBL/GenBank/DDBJ whole genome shotgun (WGS) entry which is preliminary data.</text>
</comment>
<evidence type="ECO:0000256" key="3">
    <source>
        <dbReference type="ARBA" id="ARBA00022782"/>
    </source>
</evidence>
<evidence type="ECO:0000256" key="2">
    <source>
        <dbReference type="ARBA" id="ARBA00022473"/>
    </source>
</evidence>
<dbReference type="Proteomes" id="UP000824890">
    <property type="component" value="Unassembled WGS sequence"/>
</dbReference>
<dbReference type="InterPro" id="IPR012474">
    <property type="entry name" value="Frigida"/>
</dbReference>
<evidence type="ECO:0000256" key="1">
    <source>
        <dbReference type="ARBA" id="ARBA00008956"/>
    </source>
</evidence>
<keyword evidence="8" id="KW-1185">Reference proteome</keyword>
<accession>A0ABQ8BR20</accession>
<evidence type="ECO:0000313" key="8">
    <source>
        <dbReference type="Proteomes" id="UP000824890"/>
    </source>
</evidence>
<comment type="similarity">
    <text evidence="1 5">Belongs to the Frigida family.</text>
</comment>
<gene>
    <name evidence="7" type="ORF">HID58_039076</name>
</gene>
<name>A0ABQ8BR20_BRANA</name>
<proteinExistence type="inferred from homology"/>
<keyword evidence="3 5" id="KW-0221">Differentiation</keyword>
<dbReference type="PANTHER" id="PTHR31791">
    <property type="entry name" value="FRIGIDA-LIKE PROTEIN 3-RELATED"/>
    <property type="match status" value="1"/>
</dbReference>
<evidence type="ECO:0000256" key="4">
    <source>
        <dbReference type="ARBA" id="ARBA00023089"/>
    </source>
</evidence>
<sequence>MTETETIAAAINQIDEKKQKLKKAFDDLQSHRSLLSPSFPLSCKFLADHWDDDAMPNQELSAAFRYSPDPATMVLNAIDGSSKGKSVDVRRVFVLLMEALIEINDKNITLDTKEKAKKVADNWNTKINNKPFEALLFLHLLAAFELGSEFNSEELSRYVVMIAKYKQATLLCNKVCLDKERVGEVITKLLSIGKPILAVRFMYECGRTDGFEPVSVLKGYVKEAREAAERVCKEDKYSLKSQNEATDKEVSALRAVIKIIKDRNLEAEFSEERVEERVEELERQKAQRKRNVEPPQPKPKGRKRPRDPRGGILGPYMSPVAAGLYGAAAIPQPVCYGQQAGFVMPPFHPSYYSQ</sequence>
<dbReference type="PANTHER" id="PTHR31791:SF74">
    <property type="entry name" value="FRIGIDA-LIKE PROTEIN 1"/>
    <property type="match status" value="1"/>
</dbReference>
<organism evidence="7 8">
    <name type="scientific">Brassica napus</name>
    <name type="common">Rape</name>
    <dbReference type="NCBI Taxonomy" id="3708"/>
    <lineage>
        <taxon>Eukaryota</taxon>
        <taxon>Viridiplantae</taxon>
        <taxon>Streptophyta</taxon>
        <taxon>Embryophyta</taxon>
        <taxon>Tracheophyta</taxon>
        <taxon>Spermatophyta</taxon>
        <taxon>Magnoliopsida</taxon>
        <taxon>eudicotyledons</taxon>
        <taxon>Gunneridae</taxon>
        <taxon>Pentapetalae</taxon>
        <taxon>rosids</taxon>
        <taxon>malvids</taxon>
        <taxon>Brassicales</taxon>
        <taxon>Brassicaceae</taxon>
        <taxon>Brassiceae</taxon>
        <taxon>Brassica</taxon>
    </lineage>
</organism>
<keyword evidence="4 5" id="KW-0287">Flowering</keyword>
<keyword evidence="2 5" id="KW-0217">Developmental protein</keyword>
<evidence type="ECO:0000256" key="5">
    <source>
        <dbReference type="RuleBase" id="RU364012"/>
    </source>
</evidence>
<reference evidence="7 8" key="1">
    <citation type="submission" date="2021-05" db="EMBL/GenBank/DDBJ databases">
        <title>Genome Assembly of Synthetic Allotetraploid Brassica napus Reveals Homoeologous Exchanges between Subgenomes.</title>
        <authorList>
            <person name="Davis J.T."/>
        </authorList>
    </citation>
    <scope>NUCLEOTIDE SEQUENCE [LARGE SCALE GENOMIC DNA]</scope>
    <source>
        <strain evidence="8">cv. Da-Ae</strain>
        <tissue evidence="7">Seedling</tissue>
    </source>
</reference>